<name>A0A8X6FRK1_TRICU</name>
<dbReference type="Proteomes" id="UP000887116">
    <property type="component" value="Unassembled WGS sequence"/>
</dbReference>
<comment type="caution">
    <text evidence="2">The sequence shown here is derived from an EMBL/GenBank/DDBJ whole genome shotgun (WGS) entry which is preliminary data.</text>
</comment>
<keyword evidence="1" id="KW-1133">Transmembrane helix</keyword>
<keyword evidence="1" id="KW-0472">Membrane</keyword>
<dbReference type="EMBL" id="BMAO01033101">
    <property type="protein sequence ID" value="GFQ87023.1"/>
    <property type="molecule type" value="Genomic_DNA"/>
</dbReference>
<reference evidence="2" key="1">
    <citation type="submission" date="2020-07" db="EMBL/GenBank/DDBJ databases">
        <title>Multicomponent nature underlies the extraordinary mechanical properties of spider dragline silk.</title>
        <authorList>
            <person name="Kono N."/>
            <person name="Nakamura H."/>
            <person name="Mori M."/>
            <person name="Yoshida Y."/>
            <person name="Ohtoshi R."/>
            <person name="Malay A.D."/>
            <person name="Moran D.A.P."/>
            <person name="Tomita M."/>
            <person name="Numata K."/>
            <person name="Arakawa K."/>
        </authorList>
    </citation>
    <scope>NUCLEOTIDE SEQUENCE</scope>
</reference>
<sequence>MVLEKFESSVVFPFFQGFYPELFIQLFIFMEIQENNDRDSKIVTKCLKSAWNRKKWRPLDNISPRNVDLISRVLFPSAFIIFSIIYGVTNV</sequence>
<proteinExistence type="predicted"/>
<evidence type="ECO:0000313" key="3">
    <source>
        <dbReference type="Proteomes" id="UP000887116"/>
    </source>
</evidence>
<accession>A0A8X6FRK1</accession>
<protein>
    <submittedName>
        <fullName evidence="2">Uncharacterized protein</fullName>
    </submittedName>
</protein>
<keyword evidence="3" id="KW-1185">Reference proteome</keyword>
<dbReference type="AlphaFoldDB" id="A0A8X6FRK1"/>
<evidence type="ECO:0000313" key="2">
    <source>
        <dbReference type="EMBL" id="GFQ87023.1"/>
    </source>
</evidence>
<organism evidence="2 3">
    <name type="scientific">Trichonephila clavata</name>
    <name type="common">Joro spider</name>
    <name type="synonym">Nephila clavata</name>
    <dbReference type="NCBI Taxonomy" id="2740835"/>
    <lineage>
        <taxon>Eukaryota</taxon>
        <taxon>Metazoa</taxon>
        <taxon>Ecdysozoa</taxon>
        <taxon>Arthropoda</taxon>
        <taxon>Chelicerata</taxon>
        <taxon>Arachnida</taxon>
        <taxon>Araneae</taxon>
        <taxon>Araneomorphae</taxon>
        <taxon>Entelegynae</taxon>
        <taxon>Araneoidea</taxon>
        <taxon>Nephilidae</taxon>
        <taxon>Trichonephila</taxon>
    </lineage>
</organism>
<feature type="transmembrane region" description="Helical" evidence="1">
    <location>
        <begin position="69"/>
        <end position="88"/>
    </location>
</feature>
<keyword evidence="1" id="KW-0812">Transmembrane</keyword>
<feature type="transmembrane region" description="Helical" evidence="1">
    <location>
        <begin position="12"/>
        <end position="32"/>
    </location>
</feature>
<evidence type="ECO:0000256" key="1">
    <source>
        <dbReference type="SAM" id="Phobius"/>
    </source>
</evidence>
<gene>
    <name evidence="2" type="ORF">TNCT_458411</name>
</gene>